<keyword evidence="2" id="KW-1133">Transmembrane helix</keyword>
<dbReference type="Proteomes" id="UP000664654">
    <property type="component" value="Unassembled WGS sequence"/>
</dbReference>
<evidence type="ECO:0000256" key="2">
    <source>
        <dbReference type="SAM" id="Phobius"/>
    </source>
</evidence>
<dbReference type="EMBL" id="JAFKCV010000002">
    <property type="protein sequence ID" value="MBN7824591.1"/>
    <property type="molecule type" value="Genomic_DNA"/>
</dbReference>
<keyword evidence="4" id="KW-1185">Reference proteome</keyword>
<keyword evidence="2" id="KW-0812">Transmembrane</keyword>
<dbReference type="AlphaFoldDB" id="A0A939DMN7"/>
<protein>
    <submittedName>
        <fullName evidence="3">DUF2897 family protein</fullName>
    </submittedName>
</protein>
<name>A0A939DMN7_9ALTE</name>
<evidence type="ECO:0000256" key="1">
    <source>
        <dbReference type="SAM" id="MobiDB-lite"/>
    </source>
</evidence>
<feature type="region of interest" description="Disordered" evidence="1">
    <location>
        <begin position="30"/>
        <end position="55"/>
    </location>
</feature>
<feature type="transmembrane region" description="Helical" evidence="2">
    <location>
        <begin position="6"/>
        <end position="23"/>
    </location>
</feature>
<dbReference type="InterPro" id="IPR021550">
    <property type="entry name" value="DUF2897"/>
</dbReference>
<gene>
    <name evidence="3" type="ORF">J0A66_05055</name>
</gene>
<evidence type="ECO:0000313" key="4">
    <source>
        <dbReference type="Proteomes" id="UP000664654"/>
    </source>
</evidence>
<sequence length="55" mass="6160">MNWIIIGIVALALGLVVGNLMLLKHSANTKMPSLKDKKPGQDQGYDNENWDDDDY</sequence>
<keyword evidence="2" id="KW-0472">Membrane</keyword>
<evidence type="ECO:0000313" key="3">
    <source>
        <dbReference type="EMBL" id="MBN7824591.1"/>
    </source>
</evidence>
<reference evidence="3" key="1">
    <citation type="submission" date="2021-03" db="EMBL/GenBank/DDBJ databases">
        <title>novel species isolated from a fishpond in China.</title>
        <authorList>
            <person name="Lu H."/>
            <person name="Cai Z."/>
        </authorList>
    </citation>
    <scope>NUCLEOTIDE SEQUENCE</scope>
    <source>
        <strain evidence="3">JCM 30855</strain>
    </source>
</reference>
<dbReference type="Pfam" id="PF11446">
    <property type="entry name" value="DUF2897"/>
    <property type="match status" value="1"/>
</dbReference>
<accession>A0A939DMN7</accession>
<dbReference type="RefSeq" id="WP_206572691.1">
    <property type="nucleotide sequence ID" value="NZ_JAFKCV010000002.1"/>
</dbReference>
<comment type="caution">
    <text evidence="3">The sequence shown here is derived from an EMBL/GenBank/DDBJ whole genome shotgun (WGS) entry which is preliminary data.</text>
</comment>
<organism evidence="3 4">
    <name type="scientific">Bowmanella dokdonensis</name>
    <dbReference type="NCBI Taxonomy" id="751969"/>
    <lineage>
        <taxon>Bacteria</taxon>
        <taxon>Pseudomonadati</taxon>
        <taxon>Pseudomonadota</taxon>
        <taxon>Gammaproteobacteria</taxon>
        <taxon>Alteromonadales</taxon>
        <taxon>Alteromonadaceae</taxon>
        <taxon>Bowmanella</taxon>
    </lineage>
</organism>
<proteinExistence type="predicted"/>